<gene>
    <name evidence="1" type="ORF">EMO89_01615</name>
</gene>
<dbReference type="Pfam" id="PF25310">
    <property type="entry name" value="VG15"/>
    <property type="match status" value="1"/>
</dbReference>
<comment type="caution">
    <text evidence="1">The sequence shown here is derived from an EMBL/GenBank/DDBJ whole genome shotgun (WGS) entry which is preliminary data.</text>
</comment>
<name>A0A5M9ZVB2_9BIFI</name>
<reference evidence="1 2" key="1">
    <citation type="journal article" date="2019" name="Syst. Appl. Microbiol.">
        <title>Characterization of Bifidobacterium species in feaces of the Egyptian fruit bat: Description of B. vespertilionis sp. nov. and B. rousetti sp. nov.</title>
        <authorList>
            <person name="Modesto M."/>
            <person name="Satti M."/>
            <person name="Watanabe K."/>
            <person name="Puglisi E."/>
            <person name="Morelli L."/>
            <person name="Huang C.-H."/>
            <person name="Liou J.-S."/>
            <person name="Miyashita M."/>
            <person name="Tamura T."/>
            <person name="Saito S."/>
            <person name="Mori K."/>
            <person name="Huang L."/>
            <person name="Sciavilla P."/>
            <person name="Sandri C."/>
            <person name="Spiezio C."/>
            <person name="Vitali F."/>
            <person name="Cavalieri D."/>
            <person name="Perpetuini G."/>
            <person name="Tofalo R."/>
            <person name="Bonetti A."/>
            <person name="Arita M."/>
            <person name="Mattarelli P."/>
        </authorList>
    </citation>
    <scope>NUCLEOTIDE SEQUENCE [LARGE SCALE GENOMIC DNA]</scope>
    <source>
        <strain evidence="1 2">RST7</strain>
    </source>
</reference>
<dbReference type="InterPro" id="IPR057369">
    <property type="entry name" value="VG15"/>
</dbReference>
<dbReference type="OrthoDB" id="3194844at2"/>
<evidence type="ECO:0000313" key="2">
    <source>
        <dbReference type="Proteomes" id="UP000412028"/>
    </source>
</evidence>
<accession>A0A5M9ZVB2</accession>
<dbReference type="EMBL" id="RZUI01000002">
    <property type="protein sequence ID" value="KAA8831458.1"/>
    <property type="molecule type" value="Genomic_DNA"/>
</dbReference>
<sequence length="584" mass="66214">MATANRLPDSPELRKLLERAQRNYQDNLDNLTDAATDAIDTAVTRGDLDIHELVQDYAREASQMANDYYQQLRGLWGDYGNVDMPEYAAELLDPDRALWDLQGGFNDTDYAGLTYTQVKNGQARSGVTMADLWPDLSNVDDAQQFIADMIATSGRMTMRANIAKDPTKPRWARVCGGVKPCAFCVMLASRGFAYSSEDTASLGGSFHDGHCRCTVVPSWGKTAQLLEQQQQWKSMYDQAAQSAKHAKEKTSPEAICSWLRYNFPDLLKDGVVFDPDMRIPRGSQFERQLGKLHTLRMNQLLKQAVANGNETTVRLWASHAGEYRIVDASYDGIANFSQGLGGIRVNLDVIGNATSIDPPYQVMFHETSHMLDWILNGRKPKQYSELTFAWAKRGEFGQALWADARTLRDDVEKELKDNWRSQFMEVEEAEVYLKKRHRLKISMIRRMITNVGTGLVEETLRGSGHTSLLRAGLLLWRTKIENGEPTPDDVMRALHLKVHGSVSKRVGADLDDMLQAWFPDYGIYAYAGHFKEDYWDAYSRPHEAFAEMMSAQIANHESWAHIEQWFPESAKMYEAMVKEALPHE</sequence>
<proteinExistence type="predicted"/>
<dbReference type="Proteomes" id="UP000412028">
    <property type="component" value="Unassembled WGS sequence"/>
</dbReference>
<evidence type="ECO:0000313" key="1">
    <source>
        <dbReference type="EMBL" id="KAA8831458.1"/>
    </source>
</evidence>
<dbReference type="AlphaFoldDB" id="A0A5M9ZVB2"/>
<organism evidence="1 2">
    <name type="scientific">Bifidobacterium tissieri</name>
    <dbReference type="NCBI Taxonomy" id="1630162"/>
    <lineage>
        <taxon>Bacteria</taxon>
        <taxon>Bacillati</taxon>
        <taxon>Actinomycetota</taxon>
        <taxon>Actinomycetes</taxon>
        <taxon>Bifidobacteriales</taxon>
        <taxon>Bifidobacteriaceae</taxon>
        <taxon>Bifidobacterium</taxon>
    </lineage>
</organism>
<dbReference type="RefSeq" id="WP_150380646.1">
    <property type="nucleotide sequence ID" value="NZ_RZUI01000002.1"/>
</dbReference>
<protein>
    <submittedName>
        <fullName evidence="1">Uncharacterized protein</fullName>
    </submittedName>
</protein>